<dbReference type="InterPro" id="IPR018165">
    <property type="entry name" value="Ala-tRNA-synth_IIc_core"/>
</dbReference>
<protein>
    <recommendedName>
        <fullName evidence="11">Alanine--tRNA ligase</fullName>
        <ecNumber evidence="11">6.1.1.7</ecNumber>
    </recommendedName>
    <alternativeName>
        <fullName evidence="11">Alanyl-tRNA synthetase</fullName>
        <shortName evidence="11">AlaRS</shortName>
    </alternativeName>
</protein>
<dbReference type="Gene3D" id="3.30.980.10">
    <property type="entry name" value="Threonyl-trna Synthetase, Chain A, domain 2"/>
    <property type="match status" value="1"/>
</dbReference>
<dbReference type="Gene3D" id="3.30.54.20">
    <property type="match status" value="1"/>
</dbReference>
<dbReference type="PROSITE" id="PS50860">
    <property type="entry name" value="AA_TRNA_LIGASE_II_ALA"/>
    <property type="match status" value="1"/>
</dbReference>
<dbReference type="InterPro" id="IPR018164">
    <property type="entry name" value="Ala-tRNA-synth_IIc_N"/>
</dbReference>
<dbReference type="SUPFAM" id="SSF101353">
    <property type="entry name" value="Putative anticodon-binding domain of alanyl-tRNA synthetase (AlaRS)"/>
    <property type="match status" value="1"/>
</dbReference>
<keyword evidence="8 11" id="KW-0694">RNA-binding</keyword>
<comment type="caution">
    <text evidence="14">The sequence shown here is derived from an EMBL/GenBank/DDBJ whole genome shotgun (WGS) entry which is preliminary data.</text>
</comment>
<dbReference type="InterPro" id="IPR009000">
    <property type="entry name" value="Transl_B-barrel_sf"/>
</dbReference>
<keyword evidence="4 11" id="KW-0479">Metal-binding</keyword>
<dbReference type="AlphaFoldDB" id="A0A4Q5M0H5"/>
<dbReference type="GO" id="GO:0000049">
    <property type="term" value="F:tRNA binding"/>
    <property type="evidence" value="ECO:0007669"/>
    <property type="project" value="UniProtKB-KW"/>
</dbReference>
<dbReference type="Gene3D" id="3.30.930.10">
    <property type="entry name" value="Bira Bifunctional Protein, Domain 2"/>
    <property type="match status" value="1"/>
</dbReference>
<accession>A0A4Q5M0H5</accession>
<dbReference type="RefSeq" id="WP_130020915.1">
    <property type="nucleotide sequence ID" value="NZ_SEWF01000012.1"/>
</dbReference>
<evidence type="ECO:0000256" key="10">
    <source>
        <dbReference type="ARBA" id="ARBA00023146"/>
    </source>
</evidence>
<dbReference type="InterPro" id="IPR050058">
    <property type="entry name" value="Ala-tRNA_ligase"/>
</dbReference>
<feature type="coiled-coil region" evidence="12">
    <location>
        <begin position="740"/>
        <end position="779"/>
    </location>
</feature>
<evidence type="ECO:0000256" key="9">
    <source>
        <dbReference type="ARBA" id="ARBA00022917"/>
    </source>
</evidence>
<dbReference type="InterPro" id="IPR003156">
    <property type="entry name" value="DHHA1_dom"/>
</dbReference>
<dbReference type="GO" id="GO:0005737">
    <property type="term" value="C:cytoplasm"/>
    <property type="evidence" value="ECO:0007669"/>
    <property type="project" value="UniProtKB-SubCell"/>
</dbReference>
<keyword evidence="2 11" id="KW-0820">tRNA-binding</keyword>
<keyword evidence="10 11" id="KW-0030">Aminoacyl-tRNA synthetase</keyword>
<comment type="cofactor">
    <cofactor evidence="11">
        <name>Zn(2+)</name>
        <dbReference type="ChEBI" id="CHEBI:29105"/>
    </cofactor>
    <text evidence="11">Binds 1 zinc ion per subunit.</text>
</comment>
<organism evidence="14 15">
    <name type="scientific">Emticicia agri</name>
    <dbReference type="NCBI Taxonomy" id="2492393"/>
    <lineage>
        <taxon>Bacteria</taxon>
        <taxon>Pseudomonadati</taxon>
        <taxon>Bacteroidota</taxon>
        <taxon>Cytophagia</taxon>
        <taxon>Cytophagales</taxon>
        <taxon>Leadbetterellaceae</taxon>
        <taxon>Emticicia</taxon>
    </lineage>
</organism>
<evidence type="ECO:0000256" key="5">
    <source>
        <dbReference type="ARBA" id="ARBA00022741"/>
    </source>
</evidence>
<dbReference type="SUPFAM" id="SSF55681">
    <property type="entry name" value="Class II aaRS and biotin synthetases"/>
    <property type="match status" value="1"/>
</dbReference>
<name>A0A4Q5M0H5_9BACT</name>
<feature type="binding site" evidence="11">
    <location>
        <position position="675"/>
    </location>
    <ligand>
        <name>Zn(2+)</name>
        <dbReference type="ChEBI" id="CHEBI:29105"/>
    </ligand>
</feature>
<dbReference type="InterPro" id="IPR002318">
    <property type="entry name" value="Ala-tRNA-lgiase_IIc"/>
</dbReference>
<dbReference type="SUPFAM" id="SSF55186">
    <property type="entry name" value="ThrRS/AlaRS common domain"/>
    <property type="match status" value="1"/>
</dbReference>
<dbReference type="SUPFAM" id="SSF50447">
    <property type="entry name" value="Translation proteins"/>
    <property type="match status" value="1"/>
</dbReference>
<dbReference type="InterPro" id="IPR045864">
    <property type="entry name" value="aa-tRNA-synth_II/BPL/LPL"/>
</dbReference>
<dbReference type="SMART" id="SM00863">
    <property type="entry name" value="tRNA_SAD"/>
    <property type="match status" value="1"/>
</dbReference>
<keyword evidence="11" id="KW-0963">Cytoplasm</keyword>
<dbReference type="GO" id="GO:0005524">
    <property type="term" value="F:ATP binding"/>
    <property type="evidence" value="ECO:0007669"/>
    <property type="project" value="UniProtKB-UniRule"/>
</dbReference>
<dbReference type="CDD" id="cd00673">
    <property type="entry name" value="AlaRS_core"/>
    <property type="match status" value="1"/>
</dbReference>
<evidence type="ECO:0000256" key="6">
    <source>
        <dbReference type="ARBA" id="ARBA00022833"/>
    </source>
</evidence>
<dbReference type="PRINTS" id="PR00980">
    <property type="entry name" value="TRNASYNTHALA"/>
</dbReference>
<dbReference type="FunFam" id="3.30.980.10:FF:000004">
    <property type="entry name" value="Alanine--tRNA ligase, cytoplasmic"/>
    <property type="match status" value="1"/>
</dbReference>
<evidence type="ECO:0000256" key="1">
    <source>
        <dbReference type="ARBA" id="ARBA00008226"/>
    </source>
</evidence>
<dbReference type="GO" id="GO:0006419">
    <property type="term" value="P:alanyl-tRNA aminoacylation"/>
    <property type="evidence" value="ECO:0007669"/>
    <property type="project" value="UniProtKB-UniRule"/>
</dbReference>
<evidence type="ECO:0000313" key="15">
    <source>
        <dbReference type="Proteomes" id="UP000293162"/>
    </source>
</evidence>
<evidence type="ECO:0000256" key="12">
    <source>
        <dbReference type="SAM" id="Coils"/>
    </source>
</evidence>
<dbReference type="GO" id="GO:0002161">
    <property type="term" value="F:aminoacyl-tRNA deacylase activity"/>
    <property type="evidence" value="ECO:0007669"/>
    <property type="project" value="TreeGrafter"/>
</dbReference>
<dbReference type="FunFam" id="3.30.930.10:FF:000011">
    <property type="entry name" value="Alanine--tRNA ligase, cytoplasmic"/>
    <property type="match status" value="1"/>
</dbReference>
<dbReference type="PANTHER" id="PTHR11777:SF9">
    <property type="entry name" value="ALANINE--TRNA LIGASE, CYTOPLASMIC"/>
    <property type="match status" value="1"/>
</dbReference>
<dbReference type="Proteomes" id="UP000293162">
    <property type="component" value="Unassembled WGS sequence"/>
</dbReference>
<keyword evidence="15" id="KW-1185">Reference proteome</keyword>
<feature type="binding site" evidence="11">
    <location>
        <position position="571"/>
    </location>
    <ligand>
        <name>Zn(2+)</name>
        <dbReference type="ChEBI" id="CHEBI:29105"/>
    </ligand>
</feature>
<feature type="domain" description="Alanyl-transfer RNA synthetases family profile" evidence="13">
    <location>
        <begin position="1"/>
        <end position="718"/>
    </location>
</feature>
<keyword evidence="3 11" id="KW-0436">Ligase</keyword>
<dbReference type="Pfam" id="PF07973">
    <property type="entry name" value="tRNA_SAD"/>
    <property type="match status" value="1"/>
</dbReference>
<dbReference type="InterPro" id="IPR018163">
    <property type="entry name" value="Thr/Ala-tRNA-synth_IIc_edit"/>
</dbReference>
<dbReference type="Pfam" id="PF02272">
    <property type="entry name" value="DHHA1"/>
    <property type="match status" value="1"/>
</dbReference>
<evidence type="ECO:0000313" key="14">
    <source>
        <dbReference type="EMBL" id="RYU95776.1"/>
    </source>
</evidence>
<dbReference type="EC" id="6.1.1.7" evidence="11"/>
<reference evidence="14 15" key="1">
    <citation type="submission" date="2019-02" db="EMBL/GenBank/DDBJ databases">
        <title>Bacterial novel species Emticicia sp. 17J42-9 isolated from soil.</title>
        <authorList>
            <person name="Jung H.-Y."/>
        </authorList>
    </citation>
    <scope>NUCLEOTIDE SEQUENCE [LARGE SCALE GENOMIC DNA]</scope>
    <source>
        <strain evidence="14 15">17J42-9</strain>
    </source>
</reference>
<dbReference type="OrthoDB" id="9803884at2"/>
<dbReference type="PANTHER" id="PTHR11777">
    <property type="entry name" value="ALANYL-TRNA SYNTHETASE"/>
    <property type="match status" value="1"/>
</dbReference>
<comment type="function">
    <text evidence="11">Catalyzes the attachment of alanine to tRNA(Ala) in a two-step reaction: alanine is first activated by ATP to form Ala-AMP and then transferred to the acceptor end of tRNA(Ala). Also edits incorrectly charged Ser-tRNA(Ala) and Gly-tRNA(Ala) via its editing domain.</text>
</comment>
<dbReference type="GO" id="GO:0004813">
    <property type="term" value="F:alanine-tRNA ligase activity"/>
    <property type="evidence" value="ECO:0007669"/>
    <property type="project" value="UniProtKB-UniRule"/>
</dbReference>
<sequence length="881" mass="98296">MTSHEIRKAFLDFFRSKGHLIVPSAPLVAKNDPTLMFNNSGMAQFKDFFLGNGTPPAKRIADTQKCLRVSGKHNDLEDVGFDTYHHTMFEMLGNWSFGDYFKKEALTWSWELLTEVYKLPKDRIYVSVFEGSKEDNVPFDQEAYDIWKELIGDENRIILGNKKDNFWEMGDTGPCGPCSEIHIDLRSEEEVAAKSGKELVNNDHPQVIEIWNNVFMQFERKADKSLVLLPAKHVDTGMGFERLCMAIQGKQSNYDTDIFQNTIQVLEEMSGKKYGENGTLSSDSYVDVAMRVIADHIRAVAFTIADGQLPSNNKAGYVIRRILRRAVRYGYSYLGFKEPFMNKLVPVLADQFADVFPELKSQQDFVSKVIEEEEKTFLRTLETGLKRLDMIMSSASDQVIAGDQAFELSDTYGFPLDLTALIAKEKGFSVDNDGYTKALQVQKDLSKKDSAKEATDWVDLNEGEDFEFVGYDQLSTEAQIVKYRKVKTKAGQEYHIVLDKTPFYAEMGGQVGDTGTIVIGNHAINIADTKKENDLFIHISRDKDLEEILNTADVVVAHVDEARHRKIMANHTATHLMLAAMRQVLGSHIVQKGSYQDDNVTRFDFSHFAKVTDEELAKIEDIVNEKIRQNIALETKVNMPINEAIALGATATFGEKYGDFVRVVIFDPQFSVELCGGTHVPSTGQIGIFKFVSEGSVAAGVRRVEALTGEKAIEKIKEDLRVKDEIATLLKNPSDLIKAIENLLAEKASLQKKVEVLENEKLQDLKKQLLEKVEAINGINVLTARVTIPSADALKQLAFELRNQVNSFYGVLGAEIGGKPQIAVIIDEAVMKDKNLHAGNIVKELAKEMKGGGGGQPYFATAGGSDLSGLDKAIEKGKSLV</sequence>
<evidence type="ECO:0000256" key="7">
    <source>
        <dbReference type="ARBA" id="ARBA00022840"/>
    </source>
</evidence>
<dbReference type="NCBIfam" id="TIGR00344">
    <property type="entry name" value="alaS"/>
    <property type="match status" value="1"/>
</dbReference>
<dbReference type="InterPro" id="IPR018162">
    <property type="entry name" value="Ala-tRNA-ligase_IIc_anticod-bd"/>
</dbReference>
<dbReference type="InterPro" id="IPR012947">
    <property type="entry name" value="tRNA_SAD"/>
</dbReference>
<gene>
    <name evidence="11 14" type="primary">alaS</name>
    <name evidence="14" type="ORF">EWM59_10460</name>
</gene>
<dbReference type="Gene3D" id="3.10.310.40">
    <property type="match status" value="1"/>
</dbReference>
<evidence type="ECO:0000256" key="3">
    <source>
        <dbReference type="ARBA" id="ARBA00022598"/>
    </source>
</evidence>
<keyword evidence="6 11" id="KW-0862">Zinc</keyword>
<comment type="domain">
    <text evidence="11">Consists of three domains; the N-terminal catalytic domain, the editing domain and the C-terminal C-Ala domain. The editing domain removes incorrectly charged amino acids, while the C-Ala domain, along with tRNA(Ala), serves as a bridge to cooperatively bring together the editing and aminoacylation centers thus stimulating deacylation of misacylated tRNAs.</text>
</comment>
<proteinExistence type="inferred from homology"/>
<evidence type="ECO:0000256" key="11">
    <source>
        <dbReference type="HAMAP-Rule" id="MF_00036"/>
    </source>
</evidence>
<keyword evidence="5 11" id="KW-0547">Nucleotide-binding</keyword>
<dbReference type="GO" id="GO:0008270">
    <property type="term" value="F:zinc ion binding"/>
    <property type="evidence" value="ECO:0007669"/>
    <property type="project" value="UniProtKB-UniRule"/>
</dbReference>
<dbReference type="InterPro" id="IPR023033">
    <property type="entry name" value="Ala_tRNA_ligase_euk/bac"/>
</dbReference>
<dbReference type="HAMAP" id="MF_00036_B">
    <property type="entry name" value="Ala_tRNA_synth_B"/>
    <property type="match status" value="1"/>
</dbReference>
<feature type="binding site" evidence="11">
    <location>
        <position position="679"/>
    </location>
    <ligand>
        <name>Zn(2+)</name>
        <dbReference type="ChEBI" id="CHEBI:29105"/>
    </ligand>
</feature>
<comment type="catalytic activity">
    <reaction evidence="11">
        <text>tRNA(Ala) + L-alanine + ATP = L-alanyl-tRNA(Ala) + AMP + diphosphate</text>
        <dbReference type="Rhea" id="RHEA:12540"/>
        <dbReference type="Rhea" id="RHEA-COMP:9657"/>
        <dbReference type="Rhea" id="RHEA-COMP:9923"/>
        <dbReference type="ChEBI" id="CHEBI:30616"/>
        <dbReference type="ChEBI" id="CHEBI:33019"/>
        <dbReference type="ChEBI" id="CHEBI:57972"/>
        <dbReference type="ChEBI" id="CHEBI:78442"/>
        <dbReference type="ChEBI" id="CHEBI:78497"/>
        <dbReference type="ChEBI" id="CHEBI:456215"/>
        <dbReference type="EC" id="6.1.1.7"/>
    </reaction>
</comment>
<comment type="similarity">
    <text evidence="1 11">Belongs to the class-II aminoacyl-tRNA synthetase family.</text>
</comment>
<comment type="subcellular location">
    <subcellularLocation>
        <location evidence="11">Cytoplasm</location>
    </subcellularLocation>
</comment>
<evidence type="ECO:0000259" key="13">
    <source>
        <dbReference type="PROSITE" id="PS50860"/>
    </source>
</evidence>
<evidence type="ECO:0000256" key="4">
    <source>
        <dbReference type="ARBA" id="ARBA00022723"/>
    </source>
</evidence>
<dbReference type="FunFam" id="3.10.310.40:FF:000001">
    <property type="entry name" value="Alanine--tRNA ligase"/>
    <property type="match status" value="1"/>
</dbReference>
<feature type="binding site" evidence="11">
    <location>
        <position position="575"/>
    </location>
    <ligand>
        <name>Zn(2+)</name>
        <dbReference type="ChEBI" id="CHEBI:29105"/>
    </ligand>
</feature>
<keyword evidence="7 11" id="KW-0067">ATP-binding</keyword>
<keyword evidence="9 11" id="KW-0648">Protein biosynthesis</keyword>
<keyword evidence="12" id="KW-0175">Coiled coil</keyword>
<dbReference type="EMBL" id="SEWF01000012">
    <property type="protein sequence ID" value="RYU95776.1"/>
    <property type="molecule type" value="Genomic_DNA"/>
</dbReference>
<dbReference type="Gene3D" id="2.40.30.130">
    <property type="match status" value="1"/>
</dbReference>
<evidence type="ECO:0000256" key="8">
    <source>
        <dbReference type="ARBA" id="ARBA00022884"/>
    </source>
</evidence>
<dbReference type="Pfam" id="PF01411">
    <property type="entry name" value="tRNA-synt_2c"/>
    <property type="match status" value="1"/>
</dbReference>
<evidence type="ECO:0000256" key="2">
    <source>
        <dbReference type="ARBA" id="ARBA00022555"/>
    </source>
</evidence>